<organism evidence="2 3">
    <name type="scientific">Aldrovandia affinis</name>
    <dbReference type="NCBI Taxonomy" id="143900"/>
    <lineage>
        <taxon>Eukaryota</taxon>
        <taxon>Metazoa</taxon>
        <taxon>Chordata</taxon>
        <taxon>Craniata</taxon>
        <taxon>Vertebrata</taxon>
        <taxon>Euteleostomi</taxon>
        <taxon>Actinopterygii</taxon>
        <taxon>Neopterygii</taxon>
        <taxon>Teleostei</taxon>
        <taxon>Notacanthiformes</taxon>
        <taxon>Halosauridae</taxon>
        <taxon>Aldrovandia</taxon>
    </lineage>
</organism>
<feature type="non-terminal residue" evidence="2">
    <location>
        <position position="105"/>
    </location>
</feature>
<dbReference type="AlphaFoldDB" id="A0AAD7W2T1"/>
<evidence type="ECO:0000313" key="2">
    <source>
        <dbReference type="EMBL" id="KAJ8373144.1"/>
    </source>
</evidence>
<accession>A0AAD7W2T1</accession>
<reference evidence="2" key="1">
    <citation type="journal article" date="2023" name="Science">
        <title>Genome structures resolve the early diversification of teleost fishes.</title>
        <authorList>
            <person name="Parey E."/>
            <person name="Louis A."/>
            <person name="Montfort J."/>
            <person name="Bouchez O."/>
            <person name="Roques C."/>
            <person name="Iampietro C."/>
            <person name="Lluch J."/>
            <person name="Castinel A."/>
            <person name="Donnadieu C."/>
            <person name="Desvignes T."/>
            <person name="Floi Bucao C."/>
            <person name="Jouanno E."/>
            <person name="Wen M."/>
            <person name="Mejri S."/>
            <person name="Dirks R."/>
            <person name="Jansen H."/>
            <person name="Henkel C."/>
            <person name="Chen W.J."/>
            <person name="Zahm M."/>
            <person name="Cabau C."/>
            <person name="Klopp C."/>
            <person name="Thompson A.W."/>
            <person name="Robinson-Rechavi M."/>
            <person name="Braasch I."/>
            <person name="Lecointre G."/>
            <person name="Bobe J."/>
            <person name="Postlethwait J.H."/>
            <person name="Berthelot C."/>
            <person name="Roest Crollius H."/>
            <person name="Guiguen Y."/>
        </authorList>
    </citation>
    <scope>NUCLEOTIDE SEQUENCE</scope>
    <source>
        <strain evidence="2">NC1722</strain>
    </source>
</reference>
<protein>
    <submittedName>
        <fullName evidence="2">Uncharacterized protein</fullName>
    </submittedName>
</protein>
<dbReference type="Proteomes" id="UP001221898">
    <property type="component" value="Unassembled WGS sequence"/>
</dbReference>
<keyword evidence="3" id="KW-1185">Reference proteome</keyword>
<evidence type="ECO:0000313" key="3">
    <source>
        <dbReference type="Proteomes" id="UP001221898"/>
    </source>
</evidence>
<comment type="caution">
    <text evidence="2">The sequence shown here is derived from an EMBL/GenBank/DDBJ whole genome shotgun (WGS) entry which is preliminary data.</text>
</comment>
<gene>
    <name evidence="2" type="ORF">AAFF_G00270500</name>
</gene>
<proteinExistence type="predicted"/>
<dbReference type="EMBL" id="JAINUG010000371">
    <property type="protein sequence ID" value="KAJ8373144.1"/>
    <property type="molecule type" value="Genomic_DNA"/>
</dbReference>
<name>A0AAD7W2T1_9TELE</name>
<evidence type="ECO:0000256" key="1">
    <source>
        <dbReference type="SAM" id="MobiDB-lite"/>
    </source>
</evidence>
<feature type="region of interest" description="Disordered" evidence="1">
    <location>
        <begin position="1"/>
        <end position="105"/>
    </location>
</feature>
<sequence length="105" mass="11326">MDPFTEKLLERTRARRENLQKKMADRPTPGNRQMAKRAREPLAEANGASQGAADVAPPVTKPSPSKRRCSSENDRAVAGAGNREPAVAMTTETMTDKKPPTGPVA</sequence>
<feature type="compositionally biased region" description="Basic and acidic residues" evidence="1">
    <location>
        <begin position="1"/>
        <end position="25"/>
    </location>
</feature>